<protein>
    <submittedName>
        <fullName evidence="3">Uncharacterized protein</fullName>
    </submittedName>
</protein>
<accession>A0A402AG09</accession>
<dbReference type="RefSeq" id="WP_126549620.1">
    <property type="nucleotide sequence ID" value="NZ_BIFS01000001.1"/>
</dbReference>
<feature type="compositionally biased region" description="Polar residues" evidence="1">
    <location>
        <begin position="74"/>
        <end position="84"/>
    </location>
</feature>
<keyword evidence="2" id="KW-1133">Transmembrane helix</keyword>
<dbReference type="AlphaFoldDB" id="A0A402AG09"/>
<feature type="transmembrane region" description="Helical" evidence="2">
    <location>
        <begin position="6"/>
        <end position="29"/>
    </location>
</feature>
<evidence type="ECO:0000313" key="4">
    <source>
        <dbReference type="Proteomes" id="UP000287188"/>
    </source>
</evidence>
<dbReference type="Proteomes" id="UP000287188">
    <property type="component" value="Unassembled WGS sequence"/>
</dbReference>
<evidence type="ECO:0000256" key="2">
    <source>
        <dbReference type="SAM" id="Phobius"/>
    </source>
</evidence>
<evidence type="ECO:0000256" key="1">
    <source>
        <dbReference type="SAM" id="MobiDB-lite"/>
    </source>
</evidence>
<keyword evidence="2" id="KW-0472">Membrane</keyword>
<comment type="caution">
    <text evidence="3">The sequence shown here is derived from an EMBL/GenBank/DDBJ whole genome shotgun (WGS) entry which is preliminary data.</text>
</comment>
<gene>
    <name evidence="3" type="ORF">KDK_18220</name>
</gene>
<evidence type="ECO:0000313" key="3">
    <source>
        <dbReference type="EMBL" id="GCE18022.1"/>
    </source>
</evidence>
<proteinExistence type="predicted"/>
<feature type="compositionally biased region" description="Basic and acidic residues" evidence="1">
    <location>
        <begin position="48"/>
        <end position="72"/>
    </location>
</feature>
<sequence length="84" mass="9610">MIANFLNIFIVVIVVLFILAIILIGFSLYRSRNAGKNITSRVDPMPDTSRRNEQTRVDQDFTTKSDVDRKYNEATASDELNSNR</sequence>
<keyword evidence="4" id="KW-1185">Reference proteome</keyword>
<dbReference type="EMBL" id="BIFS01000001">
    <property type="protein sequence ID" value="GCE18022.1"/>
    <property type="molecule type" value="Genomic_DNA"/>
</dbReference>
<reference evidence="4" key="1">
    <citation type="submission" date="2018-12" db="EMBL/GenBank/DDBJ databases">
        <title>Tengunoibacter tsumagoiensis gen. nov., sp. nov., Dictyobacter kobayashii sp. nov., D. alpinus sp. nov., and D. joshuensis sp. nov. and description of Dictyobacteraceae fam. nov. within the order Ktedonobacterales isolated from Tengu-no-mugimeshi.</title>
        <authorList>
            <person name="Wang C.M."/>
            <person name="Zheng Y."/>
            <person name="Sakai Y."/>
            <person name="Toyoda A."/>
            <person name="Minakuchi Y."/>
            <person name="Abe K."/>
            <person name="Yokota A."/>
            <person name="Yabe S."/>
        </authorList>
    </citation>
    <scope>NUCLEOTIDE SEQUENCE [LARGE SCALE GENOMIC DNA]</scope>
    <source>
        <strain evidence="4">Uno11</strain>
    </source>
</reference>
<name>A0A402AG09_9CHLR</name>
<dbReference type="OrthoDB" id="9944585at2"/>
<keyword evidence="2" id="KW-0812">Transmembrane</keyword>
<organism evidence="3 4">
    <name type="scientific">Dictyobacter kobayashii</name>
    <dbReference type="NCBI Taxonomy" id="2014872"/>
    <lineage>
        <taxon>Bacteria</taxon>
        <taxon>Bacillati</taxon>
        <taxon>Chloroflexota</taxon>
        <taxon>Ktedonobacteria</taxon>
        <taxon>Ktedonobacterales</taxon>
        <taxon>Dictyobacteraceae</taxon>
        <taxon>Dictyobacter</taxon>
    </lineage>
</organism>
<feature type="region of interest" description="Disordered" evidence="1">
    <location>
        <begin position="37"/>
        <end position="84"/>
    </location>
</feature>